<dbReference type="Pfam" id="PF24024">
    <property type="entry name" value="DUF7336"/>
    <property type="match status" value="1"/>
</dbReference>
<keyword evidence="3" id="KW-1185">Reference proteome</keyword>
<feature type="domain" description="DUF7336" evidence="1">
    <location>
        <begin position="4"/>
        <end position="68"/>
    </location>
</feature>
<evidence type="ECO:0000313" key="2">
    <source>
        <dbReference type="EMBL" id="THG36741.1"/>
    </source>
</evidence>
<dbReference type="EMBL" id="SSTI01000032">
    <property type="protein sequence ID" value="THG36741.1"/>
    <property type="molecule type" value="Genomic_DNA"/>
</dbReference>
<reference evidence="2 3" key="1">
    <citation type="submission" date="2019-04" db="EMBL/GenBank/DDBJ databases">
        <title>Microbes associate with the intestines of laboratory mice.</title>
        <authorList>
            <person name="Navarre W."/>
            <person name="Wong E."/>
            <person name="Huang K.C."/>
            <person name="Tropini C."/>
            <person name="Ng K."/>
            <person name="Yu B."/>
        </authorList>
    </citation>
    <scope>NUCLEOTIDE SEQUENCE [LARGE SCALE GENOMIC DNA]</scope>
    <source>
        <strain evidence="2 3">NM83_B4-11</strain>
    </source>
</reference>
<protein>
    <recommendedName>
        <fullName evidence="1">DUF7336 domain-containing protein</fullName>
    </recommendedName>
</protein>
<dbReference type="Proteomes" id="UP000308038">
    <property type="component" value="Unassembled WGS sequence"/>
</dbReference>
<evidence type="ECO:0000313" key="3">
    <source>
        <dbReference type="Proteomes" id="UP000308038"/>
    </source>
</evidence>
<accession>A0ABY2QDK8</accession>
<gene>
    <name evidence="2" type="ORF">E5988_16545</name>
</gene>
<comment type="caution">
    <text evidence="2">The sequence shown here is derived from an EMBL/GenBank/DDBJ whole genome shotgun (WGS) entry which is preliminary data.</text>
</comment>
<name>A0ABY2QDK8_9SPHN</name>
<sequence>MEVVFVLHHVRSDDEYGDNAKLIGVYRTASAAEAATKRLGGQPGFADHPSGWQIGRYDLDQDHWIEGFGFVEPDE</sequence>
<dbReference type="InterPro" id="IPR055760">
    <property type="entry name" value="DUF7336"/>
</dbReference>
<evidence type="ECO:0000259" key="1">
    <source>
        <dbReference type="Pfam" id="PF24024"/>
    </source>
</evidence>
<organism evidence="2 3">
    <name type="scientific">Sphingomonas olei</name>
    <dbReference type="NCBI Taxonomy" id="1886787"/>
    <lineage>
        <taxon>Bacteria</taxon>
        <taxon>Pseudomonadati</taxon>
        <taxon>Pseudomonadota</taxon>
        <taxon>Alphaproteobacteria</taxon>
        <taxon>Sphingomonadales</taxon>
        <taxon>Sphingomonadaceae</taxon>
        <taxon>Sphingomonas</taxon>
    </lineage>
</organism>
<proteinExistence type="predicted"/>